<dbReference type="InterPro" id="IPR012312">
    <property type="entry name" value="Hemerythrin-like"/>
</dbReference>
<evidence type="ECO:0000313" key="3">
    <source>
        <dbReference type="Proteomes" id="UP001596392"/>
    </source>
</evidence>
<dbReference type="Proteomes" id="UP001596392">
    <property type="component" value="Unassembled WGS sequence"/>
</dbReference>
<dbReference type="Pfam" id="PF01814">
    <property type="entry name" value="Hemerythrin"/>
    <property type="match status" value="1"/>
</dbReference>
<accession>A0ABW2GUB9</accession>
<dbReference type="CDD" id="cd12108">
    <property type="entry name" value="Hr-like"/>
    <property type="match status" value="1"/>
</dbReference>
<evidence type="ECO:0000259" key="1">
    <source>
        <dbReference type="Pfam" id="PF01814"/>
    </source>
</evidence>
<evidence type="ECO:0000313" key="2">
    <source>
        <dbReference type="EMBL" id="MFC7241849.1"/>
    </source>
</evidence>
<gene>
    <name evidence="2" type="ORF">ACFQO7_05075</name>
</gene>
<protein>
    <submittedName>
        <fullName evidence="2">Hemerythrin domain-containing protein</fullName>
    </submittedName>
</protein>
<dbReference type="Gene3D" id="1.20.120.520">
    <property type="entry name" value="nmb1532 protein domain like"/>
    <property type="match status" value="1"/>
</dbReference>
<dbReference type="EMBL" id="JBHTAC010000003">
    <property type="protein sequence ID" value="MFC7241849.1"/>
    <property type="molecule type" value="Genomic_DNA"/>
</dbReference>
<sequence length="169" mass="18901">MTRQRTMDNPLLAELQAIHDMVRRDLAVVRRLADQAAAGAPAAALQEGVRGLQSNGALFQLKVNCLSYCQFVHHHHHLESAMLFPAVRKAAPHLRQTVDRLESDHRMVSDLLDQVEGAARALGGGDAEIRAKLVEALRTLSDHLLEHLAFEEDALEPVLKTWKRWPFHG</sequence>
<organism evidence="2 3">
    <name type="scientific">Catellatospora aurea</name>
    <dbReference type="NCBI Taxonomy" id="1337874"/>
    <lineage>
        <taxon>Bacteria</taxon>
        <taxon>Bacillati</taxon>
        <taxon>Actinomycetota</taxon>
        <taxon>Actinomycetes</taxon>
        <taxon>Micromonosporales</taxon>
        <taxon>Micromonosporaceae</taxon>
        <taxon>Catellatospora</taxon>
    </lineage>
</organism>
<comment type="caution">
    <text evidence="2">The sequence shown here is derived from an EMBL/GenBank/DDBJ whole genome shotgun (WGS) entry which is preliminary data.</text>
</comment>
<name>A0ABW2GUB9_9ACTN</name>
<dbReference type="RefSeq" id="WP_376805283.1">
    <property type="nucleotide sequence ID" value="NZ_JBHTAC010000003.1"/>
</dbReference>
<proteinExistence type="predicted"/>
<feature type="domain" description="Hemerythrin-like" evidence="1">
    <location>
        <begin position="13"/>
        <end position="158"/>
    </location>
</feature>
<keyword evidence="3" id="KW-1185">Reference proteome</keyword>
<reference evidence="3" key="1">
    <citation type="journal article" date="2019" name="Int. J. Syst. Evol. Microbiol.">
        <title>The Global Catalogue of Microorganisms (GCM) 10K type strain sequencing project: providing services to taxonomists for standard genome sequencing and annotation.</title>
        <authorList>
            <consortium name="The Broad Institute Genomics Platform"/>
            <consortium name="The Broad Institute Genome Sequencing Center for Infectious Disease"/>
            <person name="Wu L."/>
            <person name="Ma J."/>
        </authorList>
    </citation>
    <scope>NUCLEOTIDE SEQUENCE [LARGE SCALE GENOMIC DNA]</scope>
    <source>
        <strain evidence="3">CGMCC 1.9106</strain>
    </source>
</reference>